<dbReference type="AlphaFoldDB" id="A0A9P7JD10"/>
<dbReference type="Proteomes" id="UP000807769">
    <property type="component" value="Unassembled WGS sequence"/>
</dbReference>
<evidence type="ECO:0000313" key="2">
    <source>
        <dbReference type="Proteomes" id="UP000807769"/>
    </source>
</evidence>
<name>A0A9P7JD10_9AGAM</name>
<proteinExistence type="predicted"/>
<gene>
    <name evidence="1" type="ORF">BJ212DRAFT_1481731</name>
</gene>
<accession>A0A9P7JD10</accession>
<dbReference type="GeneID" id="64634322"/>
<sequence length="147" mass="16801">MHSFIRIAPTAPRAPSEEILDEGRNVILARAQASKSTFTTSATTPVLLENQRTLLEESVHDVAVEHLRRESRLDKRSLCNRELRREDLQKWVSDWHQKLKARIEAVIKDIIAVEGKIVPPIHPLVKPEKLSSISSRSWVDLPPMMQN</sequence>
<dbReference type="OrthoDB" id="10551541at2759"/>
<dbReference type="RefSeq" id="XP_041192341.1">
    <property type="nucleotide sequence ID" value="XM_041340306.1"/>
</dbReference>
<dbReference type="EMBL" id="JABBWG010000019">
    <property type="protein sequence ID" value="KAG1815204.1"/>
    <property type="molecule type" value="Genomic_DNA"/>
</dbReference>
<dbReference type="InterPro" id="IPR037159">
    <property type="entry name" value="RNA_POL_N_sf"/>
</dbReference>
<organism evidence="1 2">
    <name type="scientific">Suillus subaureus</name>
    <dbReference type="NCBI Taxonomy" id="48587"/>
    <lineage>
        <taxon>Eukaryota</taxon>
        <taxon>Fungi</taxon>
        <taxon>Dikarya</taxon>
        <taxon>Basidiomycota</taxon>
        <taxon>Agaricomycotina</taxon>
        <taxon>Agaricomycetes</taxon>
        <taxon>Agaricomycetidae</taxon>
        <taxon>Boletales</taxon>
        <taxon>Suillineae</taxon>
        <taxon>Suillaceae</taxon>
        <taxon>Suillus</taxon>
    </lineage>
</organism>
<keyword evidence="2" id="KW-1185">Reference proteome</keyword>
<evidence type="ECO:0000313" key="1">
    <source>
        <dbReference type="EMBL" id="KAG1815204.1"/>
    </source>
</evidence>
<protein>
    <submittedName>
        <fullName evidence="1">Uncharacterized protein</fullName>
    </submittedName>
</protein>
<dbReference type="Gene3D" id="1.10.1320.10">
    <property type="entry name" value="DNA-directed RNA polymerase, N-terminal domain"/>
    <property type="match status" value="1"/>
</dbReference>
<reference evidence="1" key="1">
    <citation type="journal article" date="2020" name="New Phytol.">
        <title>Comparative genomics reveals dynamic genome evolution in host specialist ectomycorrhizal fungi.</title>
        <authorList>
            <person name="Lofgren L.A."/>
            <person name="Nguyen N.H."/>
            <person name="Vilgalys R."/>
            <person name="Ruytinx J."/>
            <person name="Liao H.L."/>
            <person name="Branco S."/>
            <person name="Kuo A."/>
            <person name="LaButti K."/>
            <person name="Lipzen A."/>
            <person name="Andreopoulos W."/>
            <person name="Pangilinan J."/>
            <person name="Riley R."/>
            <person name="Hundley H."/>
            <person name="Na H."/>
            <person name="Barry K."/>
            <person name="Grigoriev I.V."/>
            <person name="Stajich J.E."/>
            <person name="Kennedy P.G."/>
        </authorList>
    </citation>
    <scope>NUCLEOTIDE SEQUENCE</scope>
    <source>
        <strain evidence="1">MN1</strain>
    </source>
</reference>
<comment type="caution">
    <text evidence="1">The sequence shown here is derived from an EMBL/GenBank/DDBJ whole genome shotgun (WGS) entry which is preliminary data.</text>
</comment>